<gene>
    <name evidence="2" type="ORF">EMH_0022810</name>
</gene>
<proteinExistence type="predicted"/>
<reference evidence="2" key="2">
    <citation type="submission" date="2013-10" db="EMBL/GenBank/DDBJ databases">
        <authorList>
            <person name="Aslett M."/>
        </authorList>
    </citation>
    <scope>NUCLEOTIDE SEQUENCE [LARGE SCALE GENOMIC DNA]</scope>
    <source>
        <strain evidence="2">Houghton</strain>
    </source>
</reference>
<protein>
    <recommendedName>
        <fullName evidence="4">RAP domain-containing protein</fullName>
    </recommendedName>
</protein>
<feature type="compositionally biased region" description="Low complexity" evidence="1">
    <location>
        <begin position="20"/>
        <end position="40"/>
    </location>
</feature>
<accession>U6KHI0</accession>
<organism evidence="2 3">
    <name type="scientific">Eimeria mitis</name>
    <dbReference type="NCBI Taxonomy" id="44415"/>
    <lineage>
        <taxon>Eukaryota</taxon>
        <taxon>Sar</taxon>
        <taxon>Alveolata</taxon>
        <taxon>Apicomplexa</taxon>
        <taxon>Conoidasida</taxon>
        <taxon>Coccidia</taxon>
        <taxon>Eucoccidiorida</taxon>
        <taxon>Eimeriorina</taxon>
        <taxon>Eimeriidae</taxon>
        <taxon>Eimeria</taxon>
    </lineage>
</organism>
<feature type="compositionally biased region" description="Low complexity" evidence="1">
    <location>
        <begin position="275"/>
        <end position="290"/>
    </location>
</feature>
<keyword evidence="3" id="KW-1185">Reference proteome</keyword>
<evidence type="ECO:0000256" key="1">
    <source>
        <dbReference type="SAM" id="MobiDB-lite"/>
    </source>
</evidence>
<reference evidence="2" key="1">
    <citation type="submission" date="2013-10" db="EMBL/GenBank/DDBJ databases">
        <title>Genomic analysis of the causative agents of coccidiosis in chickens.</title>
        <authorList>
            <person name="Reid A.J."/>
            <person name="Blake D."/>
            <person name="Billington K."/>
            <person name="Browne H."/>
            <person name="Dunn M."/>
            <person name="Hung S."/>
            <person name="Kawahara F."/>
            <person name="Miranda-Saavedra D."/>
            <person name="Mourier T."/>
            <person name="Nagra H."/>
            <person name="Otto T.D."/>
            <person name="Rawlings N."/>
            <person name="Sanchez A."/>
            <person name="Sanders M."/>
            <person name="Subramaniam C."/>
            <person name="Tay Y."/>
            <person name="Dear P."/>
            <person name="Doerig C."/>
            <person name="Gruber A."/>
            <person name="Parkinson J."/>
            <person name="Shirley M."/>
            <person name="Wan K.L."/>
            <person name="Berriman M."/>
            <person name="Tomley F."/>
            <person name="Pain A."/>
        </authorList>
    </citation>
    <scope>NUCLEOTIDE SEQUENCE [LARGE SCALE GENOMIC DNA]</scope>
    <source>
        <strain evidence="2">Houghton</strain>
    </source>
</reference>
<feature type="region of interest" description="Disordered" evidence="1">
    <location>
        <begin position="328"/>
        <end position="352"/>
    </location>
</feature>
<evidence type="ECO:0000313" key="3">
    <source>
        <dbReference type="Proteomes" id="UP000030744"/>
    </source>
</evidence>
<dbReference type="OrthoDB" id="347079at2759"/>
<name>U6KHI0_9EIME</name>
<evidence type="ECO:0008006" key="4">
    <source>
        <dbReference type="Google" id="ProtNLM"/>
    </source>
</evidence>
<dbReference type="Proteomes" id="UP000030744">
    <property type="component" value="Unassembled WGS sequence"/>
</dbReference>
<dbReference type="RefSeq" id="XP_013357475.1">
    <property type="nucleotide sequence ID" value="XM_013502021.1"/>
</dbReference>
<dbReference type="GeneID" id="25377161"/>
<evidence type="ECO:0000313" key="2">
    <source>
        <dbReference type="EMBL" id="CDJ34913.1"/>
    </source>
</evidence>
<dbReference type="AlphaFoldDB" id="U6KHI0"/>
<dbReference type="VEuPathDB" id="ToxoDB:EMH_0022810"/>
<feature type="region of interest" description="Disordered" evidence="1">
    <location>
        <begin position="20"/>
        <end position="41"/>
    </location>
</feature>
<sequence length="508" mass="54159">MLSLLLPHIERFAGGDPAAAEAAEAAATATTTEPATTTAGPPWPAEWLEQIDELPGLFAYTSQMAVFAAAAVAAVPSPLLPQEVADLWQQQRQQLVQERPDETSAAAVATPKKSASHTVCTAELQRRIGNVLKQPSLQVLQQCSRIALALCSWGHFECLSLQLLFQVAAAAVHALRPLAPIWLQQQEQALQQAAASEDIHPPLLVLQQQQLSRARAAIEEATGDLGFTIALLQCLCPQILRGLMHAGDLQLLLNDCDALLDAAAAARRHTPPSRPAAAAAAQPTTTSSSSEKSEAAETDAYSLGIDAATAVTATSDAHEDYGATAAETAEAPGVGEELSDAATAKPRANGGGDWHLLETEVASILRGLIPSAEGPPVKAAHMRHCGVACTHTQQQDLEQSPVKQLLHPLQLQRQGKPLLLAFIFPADTWGRRQGILLPKKLLQFFLLRRLGWEVRLVNLSDCRNKGALEIQQLLVSELNAGQTQTALWSLHKPQQGDGASPAEELSEA</sequence>
<feature type="region of interest" description="Disordered" evidence="1">
    <location>
        <begin position="267"/>
        <end position="298"/>
    </location>
</feature>
<dbReference type="EMBL" id="HG687393">
    <property type="protein sequence ID" value="CDJ34913.1"/>
    <property type="molecule type" value="Genomic_DNA"/>
</dbReference>